<evidence type="ECO:0000313" key="15">
    <source>
        <dbReference type="EMBL" id="CAC5376612.1"/>
    </source>
</evidence>
<feature type="domain" description="Methyltransferase type 11" evidence="13">
    <location>
        <begin position="48"/>
        <end position="134"/>
    </location>
</feature>
<reference evidence="15 16" key="1">
    <citation type="submission" date="2020-06" db="EMBL/GenBank/DDBJ databases">
        <authorList>
            <person name="Li R."/>
            <person name="Bekaert M."/>
        </authorList>
    </citation>
    <scope>NUCLEOTIDE SEQUENCE [LARGE SCALE GENOMIC DNA]</scope>
    <source>
        <strain evidence="16">wild</strain>
    </source>
</reference>
<dbReference type="InterPro" id="IPR003859">
    <property type="entry name" value="Galactosyl_T"/>
</dbReference>
<proteinExistence type="inferred from homology"/>
<comment type="pathway">
    <text evidence="2">Protein modification; protein glycosylation.</text>
</comment>
<dbReference type="SUPFAM" id="SSF53335">
    <property type="entry name" value="S-adenosyl-L-methionine-dependent methyltransferases"/>
    <property type="match status" value="1"/>
</dbReference>
<dbReference type="PRINTS" id="PR02050">
    <property type="entry name" value="B14GALTRFASE"/>
</dbReference>
<evidence type="ECO:0000256" key="3">
    <source>
        <dbReference type="ARBA" id="ARBA00005735"/>
    </source>
</evidence>
<gene>
    <name evidence="15" type="ORF">MCOR_13186</name>
</gene>
<keyword evidence="16" id="KW-1185">Reference proteome</keyword>
<evidence type="ECO:0008006" key="17">
    <source>
        <dbReference type="Google" id="ProtNLM"/>
    </source>
</evidence>
<keyword evidence="5" id="KW-0808">Transferase</keyword>
<evidence type="ECO:0000256" key="4">
    <source>
        <dbReference type="ARBA" id="ARBA00022676"/>
    </source>
</evidence>
<dbReference type="CDD" id="cd00899">
    <property type="entry name" value="b4GalT"/>
    <property type="match status" value="1"/>
</dbReference>
<dbReference type="InterPro" id="IPR027791">
    <property type="entry name" value="Galactosyl_T_C"/>
</dbReference>
<evidence type="ECO:0000256" key="5">
    <source>
        <dbReference type="ARBA" id="ARBA00022679"/>
    </source>
</evidence>
<keyword evidence="9" id="KW-0472">Membrane</keyword>
<dbReference type="GO" id="GO:0016020">
    <property type="term" value="C:membrane"/>
    <property type="evidence" value="ECO:0007669"/>
    <property type="project" value="UniProtKB-SubCell"/>
</dbReference>
<evidence type="ECO:0000256" key="9">
    <source>
        <dbReference type="ARBA" id="ARBA00023136"/>
    </source>
</evidence>
<evidence type="ECO:0000256" key="11">
    <source>
        <dbReference type="SAM" id="Coils"/>
    </source>
</evidence>
<evidence type="ECO:0000256" key="7">
    <source>
        <dbReference type="ARBA" id="ARBA00022968"/>
    </source>
</evidence>
<name>A0A6J8B2P2_MYTCO</name>
<dbReference type="GO" id="GO:0008378">
    <property type="term" value="F:galactosyltransferase activity"/>
    <property type="evidence" value="ECO:0007669"/>
    <property type="project" value="TreeGrafter"/>
</dbReference>
<dbReference type="PANTHER" id="PTHR19300">
    <property type="entry name" value="BETA-1,4-GALACTOSYLTRANSFERASE"/>
    <property type="match status" value="1"/>
</dbReference>
<dbReference type="AlphaFoldDB" id="A0A6J8B2P2"/>
<dbReference type="Pfam" id="PF02709">
    <property type="entry name" value="Glyco_transf_7C"/>
    <property type="match status" value="1"/>
</dbReference>
<dbReference type="Gene3D" id="3.90.550.10">
    <property type="entry name" value="Spore Coat Polysaccharide Biosynthesis Protein SpsA, Chain A"/>
    <property type="match status" value="1"/>
</dbReference>
<sequence length="529" mass="60926">MAEQKAVHFMQSTPQEEASAYDANYGAHKEGISKTDVAEYYSKWGVSGNYEQLYKRGFRKIDGFDPAAGMLAVAKKKNIYGRLLCESMCEKRLPVDTNTYDCTAIAGGMGEGHIPCEALHEMIRITKPGGYVILVMREEYLEYVMEYKDRLEVLMQELEDAQKWKRVSRVIVFNYSFGNNGVVFKREVAFELFHSNIPQLIHGHDGHEQNPSISSTLFYPGNKTCRNIKMSKGHILPLCLTVPSHLVLAVTCYTISSEGAVEAKLDAPSLSDLQKMFSWRIIGGRSKPSHCCPRQSVAIIVPYRNRNRQLRTFLYNIHPMLHRQELDYGIYVVEQGGNSKFNRAMLMNIGFVKALEHDDYQCFVFHDVDLIPENDRNMYTCSKHPRHLSVAIDIFNYSLPYNKIYGGVSAMTKEQFQKVNGFPNRYFGWGGEDDEMWLRIEKAGFNVSRYSIDVGRYKMLKHGPDNGNEINTMRWTMLEKSNDYFNIDGLNSLQYKVMKKDTNSLFTRFLVEVNQTEIMRELQKRLTQT</sequence>
<dbReference type="OrthoDB" id="10016069at2759"/>
<comment type="subcellular location">
    <subcellularLocation>
        <location evidence="1">Membrane</location>
        <topology evidence="1">Single-pass type II membrane protein</topology>
    </subcellularLocation>
</comment>
<protein>
    <recommendedName>
        <fullName evidence="17">Beta-1,4-N-acetylgalactosaminyltransferase bre-4</fullName>
    </recommendedName>
</protein>
<keyword evidence="8" id="KW-1133">Transmembrane helix</keyword>
<dbReference type="GO" id="GO:0005975">
    <property type="term" value="P:carbohydrate metabolic process"/>
    <property type="evidence" value="ECO:0007669"/>
    <property type="project" value="InterPro"/>
</dbReference>
<dbReference type="InterPro" id="IPR029044">
    <property type="entry name" value="Nucleotide-diphossugar_trans"/>
</dbReference>
<feature type="domain" description="Galactosyltransferase C-terminal" evidence="12">
    <location>
        <begin position="386"/>
        <end position="462"/>
    </location>
</feature>
<comment type="similarity">
    <text evidence="3">Belongs to the glycosyltransferase 7 family.</text>
</comment>
<keyword evidence="10" id="KW-0325">Glycoprotein</keyword>
<evidence type="ECO:0000256" key="6">
    <source>
        <dbReference type="ARBA" id="ARBA00022692"/>
    </source>
</evidence>
<evidence type="ECO:0000256" key="2">
    <source>
        <dbReference type="ARBA" id="ARBA00004922"/>
    </source>
</evidence>
<dbReference type="GO" id="GO:0008757">
    <property type="term" value="F:S-adenosylmethionine-dependent methyltransferase activity"/>
    <property type="evidence" value="ECO:0007669"/>
    <property type="project" value="InterPro"/>
</dbReference>
<keyword evidence="6" id="KW-0812">Transmembrane</keyword>
<feature type="domain" description="Galactosyltransferase N-terminal" evidence="14">
    <location>
        <begin position="259"/>
        <end position="382"/>
    </location>
</feature>
<dbReference type="InterPro" id="IPR027995">
    <property type="entry name" value="Galactosyl_T_N"/>
</dbReference>
<dbReference type="Gene3D" id="3.40.50.150">
    <property type="entry name" value="Vaccinia Virus protein VP39"/>
    <property type="match status" value="1"/>
</dbReference>
<evidence type="ECO:0000259" key="13">
    <source>
        <dbReference type="Pfam" id="PF08241"/>
    </source>
</evidence>
<dbReference type="EMBL" id="CACVKT020002230">
    <property type="protein sequence ID" value="CAC5376612.1"/>
    <property type="molecule type" value="Genomic_DNA"/>
</dbReference>
<evidence type="ECO:0000256" key="10">
    <source>
        <dbReference type="ARBA" id="ARBA00023180"/>
    </source>
</evidence>
<keyword evidence="11" id="KW-0175">Coiled coil</keyword>
<organism evidence="15 16">
    <name type="scientific">Mytilus coruscus</name>
    <name type="common">Sea mussel</name>
    <dbReference type="NCBI Taxonomy" id="42192"/>
    <lineage>
        <taxon>Eukaryota</taxon>
        <taxon>Metazoa</taxon>
        <taxon>Spiralia</taxon>
        <taxon>Lophotrochozoa</taxon>
        <taxon>Mollusca</taxon>
        <taxon>Bivalvia</taxon>
        <taxon>Autobranchia</taxon>
        <taxon>Pteriomorphia</taxon>
        <taxon>Mytilida</taxon>
        <taxon>Mytiloidea</taxon>
        <taxon>Mytilidae</taxon>
        <taxon>Mytilinae</taxon>
        <taxon>Mytilus</taxon>
    </lineage>
</organism>
<evidence type="ECO:0000256" key="8">
    <source>
        <dbReference type="ARBA" id="ARBA00022989"/>
    </source>
</evidence>
<dbReference type="Pfam" id="PF13733">
    <property type="entry name" value="Glyco_transf_7N"/>
    <property type="match status" value="1"/>
</dbReference>
<keyword evidence="4" id="KW-0328">Glycosyltransferase</keyword>
<keyword evidence="7" id="KW-0735">Signal-anchor</keyword>
<accession>A0A6J8B2P2</accession>
<dbReference type="GO" id="GO:0005794">
    <property type="term" value="C:Golgi apparatus"/>
    <property type="evidence" value="ECO:0007669"/>
    <property type="project" value="TreeGrafter"/>
</dbReference>
<dbReference type="PANTHER" id="PTHR19300:SF57">
    <property type="entry name" value="BETA-1,4-N-ACETYLGALACTOSAMINYLTRANSFERASE"/>
    <property type="match status" value="1"/>
</dbReference>
<dbReference type="UniPathway" id="UPA00378"/>
<dbReference type="InterPro" id="IPR013216">
    <property type="entry name" value="Methyltransf_11"/>
</dbReference>
<feature type="coiled-coil region" evidence="11">
    <location>
        <begin position="137"/>
        <end position="164"/>
    </location>
</feature>
<evidence type="ECO:0000259" key="12">
    <source>
        <dbReference type="Pfam" id="PF02709"/>
    </source>
</evidence>
<dbReference type="InterPro" id="IPR029063">
    <property type="entry name" value="SAM-dependent_MTases_sf"/>
</dbReference>
<evidence type="ECO:0000256" key="1">
    <source>
        <dbReference type="ARBA" id="ARBA00004606"/>
    </source>
</evidence>
<evidence type="ECO:0000259" key="14">
    <source>
        <dbReference type="Pfam" id="PF13733"/>
    </source>
</evidence>
<evidence type="ECO:0000313" key="16">
    <source>
        <dbReference type="Proteomes" id="UP000507470"/>
    </source>
</evidence>
<dbReference type="Pfam" id="PF08241">
    <property type="entry name" value="Methyltransf_11"/>
    <property type="match status" value="1"/>
</dbReference>
<dbReference type="SUPFAM" id="SSF53448">
    <property type="entry name" value="Nucleotide-diphospho-sugar transferases"/>
    <property type="match status" value="1"/>
</dbReference>
<dbReference type="Proteomes" id="UP000507470">
    <property type="component" value="Unassembled WGS sequence"/>
</dbReference>